<dbReference type="GO" id="GO:0005886">
    <property type="term" value="C:plasma membrane"/>
    <property type="evidence" value="ECO:0007669"/>
    <property type="project" value="UniProtKB-SubCell"/>
</dbReference>
<accession>A0A4R5CP43</accession>
<feature type="transmembrane region" description="Helical" evidence="5">
    <location>
        <begin position="32"/>
        <end position="55"/>
    </location>
</feature>
<feature type="transmembrane region" description="Helical" evidence="5">
    <location>
        <begin position="62"/>
        <end position="80"/>
    </location>
</feature>
<name>A0A4R5CP43_9ACTN</name>
<gene>
    <name evidence="7" type="ORF">E1269_26330</name>
</gene>
<organism evidence="7 8">
    <name type="scientific">Jiangella asiatica</name>
    <dbReference type="NCBI Taxonomy" id="2530372"/>
    <lineage>
        <taxon>Bacteria</taxon>
        <taxon>Bacillati</taxon>
        <taxon>Actinomycetota</taxon>
        <taxon>Actinomycetes</taxon>
        <taxon>Jiangellales</taxon>
        <taxon>Jiangellaceae</taxon>
        <taxon>Jiangella</taxon>
    </lineage>
</organism>
<dbReference type="OrthoDB" id="2957247at2"/>
<dbReference type="EMBL" id="SMKZ01000054">
    <property type="protein sequence ID" value="TDE00164.1"/>
    <property type="molecule type" value="Genomic_DNA"/>
</dbReference>
<feature type="transmembrane region" description="Helical" evidence="5">
    <location>
        <begin position="347"/>
        <end position="364"/>
    </location>
</feature>
<feature type="transmembrane region" description="Helical" evidence="5">
    <location>
        <begin position="150"/>
        <end position="173"/>
    </location>
</feature>
<dbReference type="InParanoid" id="A0A4R5CP43"/>
<dbReference type="PANTHER" id="PTHR23537:SF1">
    <property type="entry name" value="SUGAR TRANSPORTER"/>
    <property type="match status" value="1"/>
</dbReference>
<dbReference type="Proteomes" id="UP000294739">
    <property type="component" value="Unassembled WGS sequence"/>
</dbReference>
<feature type="transmembrane region" description="Helical" evidence="5">
    <location>
        <begin position="86"/>
        <end position="103"/>
    </location>
</feature>
<feature type="domain" description="Major facilitator superfamily (MFS) profile" evidence="6">
    <location>
        <begin position="1"/>
        <end position="369"/>
    </location>
</feature>
<evidence type="ECO:0000256" key="4">
    <source>
        <dbReference type="ARBA" id="ARBA00023136"/>
    </source>
</evidence>
<comment type="caution">
    <text evidence="7">The sequence shown here is derived from an EMBL/GenBank/DDBJ whole genome shotgun (WGS) entry which is preliminary data.</text>
</comment>
<feature type="transmembrane region" description="Helical" evidence="5">
    <location>
        <begin position="234"/>
        <end position="256"/>
    </location>
</feature>
<keyword evidence="8" id="KW-1185">Reference proteome</keyword>
<dbReference type="GO" id="GO:0022857">
    <property type="term" value="F:transmembrane transporter activity"/>
    <property type="evidence" value="ECO:0007669"/>
    <property type="project" value="InterPro"/>
</dbReference>
<keyword evidence="4 5" id="KW-0472">Membrane</keyword>
<protein>
    <submittedName>
        <fullName evidence="7">YbfB/YjiJ family MFS transporter</fullName>
    </submittedName>
</protein>
<evidence type="ECO:0000313" key="8">
    <source>
        <dbReference type="Proteomes" id="UP000294739"/>
    </source>
</evidence>
<dbReference type="InterPro" id="IPR020846">
    <property type="entry name" value="MFS_dom"/>
</dbReference>
<keyword evidence="2 5" id="KW-0812">Transmembrane</keyword>
<evidence type="ECO:0000256" key="5">
    <source>
        <dbReference type="SAM" id="Phobius"/>
    </source>
</evidence>
<dbReference type="SUPFAM" id="SSF103473">
    <property type="entry name" value="MFS general substrate transporter"/>
    <property type="match status" value="1"/>
</dbReference>
<keyword evidence="3 5" id="KW-1133">Transmembrane helix</keyword>
<feature type="transmembrane region" description="Helical" evidence="5">
    <location>
        <begin position="263"/>
        <end position="286"/>
    </location>
</feature>
<evidence type="ECO:0000259" key="6">
    <source>
        <dbReference type="PROSITE" id="PS50850"/>
    </source>
</evidence>
<dbReference type="PROSITE" id="PS50850">
    <property type="entry name" value="MFS"/>
    <property type="match status" value="1"/>
</dbReference>
<dbReference type="Gene3D" id="1.20.1250.20">
    <property type="entry name" value="MFS general substrate transporter like domains"/>
    <property type="match status" value="1"/>
</dbReference>
<feature type="transmembrane region" description="Helical" evidence="5">
    <location>
        <begin position="123"/>
        <end position="144"/>
    </location>
</feature>
<feature type="transmembrane region" description="Helical" evidence="5">
    <location>
        <begin position="194"/>
        <end position="214"/>
    </location>
</feature>
<evidence type="ECO:0000256" key="1">
    <source>
        <dbReference type="ARBA" id="ARBA00004651"/>
    </source>
</evidence>
<dbReference type="InterPro" id="IPR010645">
    <property type="entry name" value="MFS_4"/>
</dbReference>
<dbReference type="Pfam" id="PF06779">
    <property type="entry name" value="MFS_4"/>
    <property type="match status" value="1"/>
</dbReference>
<dbReference type="AlphaFoldDB" id="A0A4R5CP43"/>
<dbReference type="PANTHER" id="PTHR23537">
    <property type="match status" value="1"/>
</dbReference>
<evidence type="ECO:0000256" key="2">
    <source>
        <dbReference type="ARBA" id="ARBA00022692"/>
    </source>
</evidence>
<evidence type="ECO:0000313" key="7">
    <source>
        <dbReference type="EMBL" id="TDE00164.1"/>
    </source>
</evidence>
<sequence>MAAVGVSFGFARYGYGLFLPDIRDDFDLPMSALGLIGSATYAGYLVALVLVGILAARVGPRALVTVGGLSATVGMTLVALANGWPALVAGLILAGTSPGWIWAPYSDAAERMVLPERRERVLALIPSGTAFGVAAAGPLALMLHGSSWTYAWLLFGAGALAATIYNIRVLPAGPATRGRRPPRLGLGWFARRQAVPLYLTALSYGVVGSVFWLLAVDAITTAAPSGDHDGIAALFWTAMGTAGTAGIFAGAVFARLGLRRSHVALFGLLAVASTLLGSAPSALAAVGVSAVLYGPSFMAGSALLAVWSYQVFPERPTTGFSATVFFLGIGTIAGPAAAGALAAHHGVGSALVAAAALSVATWLTPPPAR</sequence>
<feature type="transmembrane region" description="Helical" evidence="5">
    <location>
        <begin position="292"/>
        <end position="312"/>
    </location>
</feature>
<evidence type="ECO:0000256" key="3">
    <source>
        <dbReference type="ARBA" id="ARBA00022989"/>
    </source>
</evidence>
<proteinExistence type="predicted"/>
<dbReference type="InterPro" id="IPR036259">
    <property type="entry name" value="MFS_trans_sf"/>
</dbReference>
<feature type="transmembrane region" description="Helical" evidence="5">
    <location>
        <begin position="319"/>
        <end position="341"/>
    </location>
</feature>
<comment type="subcellular location">
    <subcellularLocation>
        <location evidence="1">Cell membrane</location>
        <topology evidence="1">Multi-pass membrane protein</topology>
    </subcellularLocation>
</comment>
<reference evidence="7 8" key="1">
    <citation type="submission" date="2019-03" db="EMBL/GenBank/DDBJ databases">
        <title>Draft genome sequences of novel Actinobacteria.</title>
        <authorList>
            <person name="Sahin N."/>
            <person name="Ay H."/>
            <person name="Saygin H."/>
        </authorList>
    </citation>
    <scope>NUCLEOTIDE SEQUENCE [LARGE SCALE GENOMIC DNA]</scope>
    <source>
        <strain evidence="7 8">5K138</strain>
    </source>
</reference>